<reference evidence="1 2" key="1">
    <citation type="journal article" date="2018" name="Arch. Microbiol.">
        <title>Hymenobacter segetis sp. nov., isolated from soil.</title>
        <authorList>
            <person name="Ten L.N."/>
            <person name="Lim S.J."/>
            <person name="Kim B.O."/>
            <person name="Kang I.K."/>
            <person name="Jung H.Y."/>
        </authorList>
    </citation>
    <scope>NUCLEOTIDE SEQUENCE [LARGE SCALE GENOMIC DNA]</scope>
    <source>
        <strain evidence="1 2">S7-3-11</strain>
    </source>
</reference>
<name>A0ABU9M6F4_9BACT</name>
<dbReference type="EMBL" id="JBCEVZ010000107">
    <property type="protein sequence ID" value="MEL5996903.1"/>
    <property type="molecule type" value="Genomic_DNA"/>
</dbReference>
<gene>
    <name evidence="1" type="ORF">AAFH49_22015</name>
</gene>
<dbReference type="Proteomes" id="UP001479606">
    <property type="component" value="Unassembled WGS sequence"/>
</dbReference>
<accession>A0ABU9M6F4</accession>
<evidence type="ECO:0008006" key="3">
    <source>
        <dbReference type="Google" id="ProtNLM"/>
    </source>
</evidence>
<protein>
    <recommendedName>
        <fullName evidence="3">Fibronectin type-III domain-containing protein</fullName>
    </recommendedName>
</protein>
<evidence type="ECO:0000313" key="2">
    <source>
        <dbReference type="Proteomes" id="UP001479606"/>
    </source>
</evidence>
<evidence type="ECO:0000313" key="1">
    <source>
        <dbReference type="EMBL" id="MEL5996903.1"/>
    </source>
</evidence>
<dbReference type="RefSeq" id="WP_342301606.1">
    <property type="nucleotide sequence ID" value="NZ_JBCEVZ010000107.1"/>
</dbReference>
<keyword evidence="2" id="KW-1185">Reference proteome</keyword>
<organism evidence="1 2">
    <name type="scientific">Hymenobacter segetis</name>
    <dbReference type="NCBI Taxonomy" id="2025509"/>
    <lineage>
        <taxon>Bacteria</taxon>
        <taxon>Pseudomonadati</taxon>
        <taxon>Bacteroidota</taxon>
        <taxon>Cytophagia</taxon>
        <taxon>Cytophagales</taxon>
        <taxon>Hymenobacteraceae</taxon>
        <taxon>Hymenobacter</taxon>
    </lineage>
</organism>
<sequence length="201" mass="21817">MADFFPNTLPKFTDWVGLQTRKRPDYAKALGLTPEEVNARAAADAAVLQATTDAADALATSAAKVAARDKAIRTYETQTRAEVARAKTAPGYTEAIGKDCQWLVTPGETDFATLRPSLEIRDSAEGLVLKWSKNGQDGVQVFRRAAGAKEWGHMLAFDSRSPYIDTETGLSGSFEYYVQLMKDDRPVGQASDIVAAMHGGR</sequence>
<comment type="caution">
    <text evidence="1">The sequence shown here is derived from an EMBL/GenBank/DDBJ whole genome shotgun (WGS) entry which is preliminary data.</text>
</comment>
<proteinExistence type="predicted"/>